<sequence>MRSVLGPLTLASAKIAPPNEAVPNGIGLETVDLRWAPNLDFAEQKGKTWRAKYPGTMVDHYPKIASGCLAGLSAKYSSSGLEELKMSGHFERIPSRRWVAPTAVVARSAFPPLALFTEISNKYQTPGPWGYHGPVSWRVTVARPDEMRLE</sequence>
<evidence type="ECO:0000313" key="2">
    <source>
        <dbReference type="Proteomes" id="UP000235786"/>
    </source>
</evidence>
<dbReference type="Proteomes" id="UP000235786">
    <property type="component" value="Unassembled WGS sequence"/>
</dbReference>
<organism evidence="1 2">
    <name type="scientific">Hyaloscypha variabilis (strain UAMH 11265 / GT02V1 / F)</name>
    <name type="common">Meliniomyces variabilis</name>
    <dbReference type="NCBI Taxonomy" id="1149755"/>
    <lineage>
        <taxon>Eukaryota</taxon>
        <taxon>Fungi</taxon>
        <taxon>Dikarya</taxon>
        <taxon>Ascomycota</taxon>
        <taxon>Pezizomycotina</taxon>
        <taxon>Leotiomycetes</taxon>
        <taxon>Helotiales</taxon>
        <taxon>Hyaloscyphaceae</taxon>
        <taxon>Hyaloscypha</taxon>
        <taxon>Hyaloscypha variabilis</taxon>
    </lineage>
</organism>
<proteinExistence type="predicted"/>
<name>A0A2J6RGQ6_HYAVF</name>
<reference evidence="1 2" key="1">
    <citation type="submission" date="2016-04" db="EMBL/GenBank/DDBJ databases">
        <title>A degradative enzymes factory behind the ericoid mycorrhizal symbiosis.</title>
        <authorList>
            <consortium name="DOE Joint Genome Institute"/>
            <person name="Martino E."/>
            <person name="Morin E."/>
            <person name="Grelet G."/>
            <person name="Kuo A."/>
            <person name="Kohler A."/>
            <person name="Daghino S."/>
            <person name="Barry K."/>
            <person name="Choi C."/>
            <person name="Cichocki N."/>
            <person name="Clum A."/>
            <person name="Copeland A."/>
            <person name="Hainaut M."/>
            <person name="Haridas S."/>
            <person name="Labutti K."/>
            <person name="Lindquist E."/>
            <person name="Lipzen A."/>
            <person name="Khouja H.-R."/>
            <person name="Murat C."/>
            <person name="Ohm R."/>
            <person name="Olson A."/>
            <person name="Spatafora J."/>
            <person name="Veneault-Fourrey C."/>
            <person name="Henrissat B."/>
            <person name="Grigoriev I."/>
            <person name="Martin F."/>
            <person name="Perotto S."/>
        </authorList>
    </citation>
    <scope>NUCLEOTIDE SEQUENCE [LARGE SCALE GENOMIC DNA]</scope>
    <source>
        <strain evidence="1 2">F</strain>
    </source>
</reference>
<keyword evidence="2" id="KW-1185">Reference proteome</keyword>
<dbReference type="AlphaFoldDB" id="A0A2J6RGQ6"/>
<dbReference type="EMBL" id="KZ613949">
    <property type="protein sequence ID" value="PMD37687.1"/>
    <property type="molecule type" value="Genomic_DNA"/>
</dbReference>
<protein>
    <submittedName>
        <fullName evidence="1">Uncharacterized protein</fullName>
    </submittedName>
</protein>
<evidence type="ECO:0000313" key="1">
    <source>
        <dbReference type="EMBL" id="PMD37687.1"/>
    </source>
</evidence>
<gene>
    <name evidence="1" type="ORF">L207DRAFT_531956</name>
</gene>
<accession>A0A2J6RGQ6</accession>